<dbReference type="Proteomes" id="UP000554235">
    <property type="component" value="Unassembled WGS sequence"/>
</dbReference>
<sequence>MRYQTITAWANVHLRIDDAEALWHASQQSLHVGTPSFGLHASAAAISGCDCHVSPCNSVHTYMQNASRGNQLRGARRDGRQAASTNRAAGMPQFH</sequence>
<accession>A0A8H4KMD7</accession>
<comment type="caution">
    <text evidence="2">The sequence shown here is derived from an EMBL/GenBank/DDBJ whole genome shotgun (WGS) entry which is preliminary data.</text>
</comment>
<dbReference type="AlphaFoldDB" id="A0A8H4KMD7"/>
<evidence type="ECO:0000313" key="2">
    <source>
        <dbReference type="EMBL" id="KAF4452780.1"/>
    </source>
</evidence>
<protein>
    <submittedName>
        <fullName evidence="2">Uncharacterized protein</fullName>
    </submittedName>
</protein>
<keyword evidence="3" id="KW-1185">Reference proteome</keyword>
<proteinExistence type="predicted"/>
<dbReference type="EMBL" id="JAADYS010002940">
    <property type="protein sequence ID" value="KAF4452780.1"/>
    <property type="molecule type" value="Genomic_DNA"/>
</dbReference>
<name>A0A8H4KMD7_9HYPO</name>
<organism evidence="2 3">
    <name type="scientific">Fusarium albosuccineum</name>
    <dbReference type="NCBI Taxonomy" id="1237068"/>
    <lineage>
        <taxon>Eukaryota</taxon>
        <taxon>Fungi</taxon>
        <taxon>Dikarya</taxon>
        <taxon>Ascomycota</taxon>
        <taxon>Pezizomycotina</taxon>
        <taxon>Sordariomycetes</taxon>
        <taxon>Hypocreomycetidae</taxon>
        <taxon>Hypocreales</taxon>
        <taxon>Nectriaceae</taxon>
        <taxon>Fusarium</taxon>
        <taxon>Fusarium decemcellulare species complex</taxon>
    </lineage>
</organism>
<evidence type="ECO:0000313" key="3">
    <source>
        <dbReference type="Proteomes" id="UP000554235"/>
    </source>
</evidence>
<reference evidence="2 3" key="1">
    <citation type="submission" date="2020-01" db="EMBL/GenBank/DDBJ databases">
        <title>Identification and distribution of gene clusters putatively required for synthesis of sphingolipid metabolism inhibitors in phylogenetically diverse species of the filamentous fungus Fusarium.</title>
        <authorList>
            <person name="Kim H.-S."/>
            <person name="Busman M."/>
            <person name="Brown D.W."/>
            <person name="Divon H."/>
            <person name="Uhlig S."/>
            <person name="Proctor R.H."/>
        </authorList>
    </citation>
    <scope>NUCLEOTIDE SEQUENCE [LARGE SCALE GENOMIC DNA]</scope>
    <source>
        <strain evidence="2 3">NRRL 20459</strain>
    </source>
</reference>
<evidence type="ECO:0000256" key="1">
    <source>
        <dbReference type="SAM" id="MobiDB-lite"/>
    </source>
</evidence>
<feature type="region of interest" description="Disordered" evidence="1">
    <location>
        <begin position="67"/>
        <end position="95"/>
    </location>
</feature>
<gene>
    <name evidence="2" type="ORF">FALBO_16113</name>
</gene>
<feature type="non-terminal residue" evidence="2">
    <location>
        <position position="95"/>
    </location>
</feature>